<sequence length="104" mass="10529">MRFSHVLAFAGAAAAYAVPVDTVTYVATPVPYSNSSTTVYPVIPTSKSYHHNGTITATITATTPSVPTTTPTEPPAVTGAAAPQKMQGSLAALMVLVAAVVVAL</sequence>
<evidence type="ECO:0008006" key="4">
    <source>
        <dbReference type="Google" id="ProtNLM"/>
    </source>
</evidence>
<proteinExistence type="predicted"/>
<dbReference type="EMBL" id="JAANBB010000277">
    <property type="protein sequence ID" value="KAF7544943.1"/>
    <property type="molecule type" value="Genomic_DNA"/>
</dbReference>
<organism evidence="2 3">
    <name type="scientific">Cylindrodendrum hubeiense</name>
    <dbReference type="NCBI Taxonomy" id="595255"/>
    <lineage>
        <taxon>Eukaryota</taxon>
        <taxon>Fungi</taxon>
        <taxon>Dikarya</taxon>
        <taxon>Ascomycota</taxon>
        <taxon>Pezizomycotina</taxon>
        <taxon>Sordariomycetes</taxon>
        <taxon>Hypocreomycetidae</taxon>
        <taxon>Hypocreales</taxon>
        <taxon>Nectriaceae</taxon>
        <taxon>Cylindrodendrum</taxon>
    </lineage>
</organism>
<evidence type="ECO:0000313" key="3">
    <source>
        <dbReference type="Proteomes" id="UP000722485"/>
    </source>
</evidence>
<reference evidence="2" key="1">
    <citation type="submission" date="2020-03" db="EMBL/GenBank/DDBJ databases">
        <title>Draft Genome Sequence of Cylindrodendrum hubeiense.</title>
        <authorList>
            <person name="Buettner E."/>
            <person name="Kellner H."/>
        </authorList>
    </citation>
    <scope>NUCLEOTIDE SEQUENCE</scope>
    <source>
        <strain evidence="2">IHI 201604</strain>
    </source>
</reference>
<keyword evidence="1" id="KW-0732">Signal</keyword>
<feature type="chain" id="PRO_5040170520" description="Arabinogalactan-like protein" evidence="1">
    <location>
        <begin position="18"/>
        <end position="104"/>
    </location>
</feature>
<evidence type="ECO:0000313" key="2">
    <source>
        <dbReference type="EMBL" id="KAF7544943.1"/>
    </source>
</evidence>
<gene>
    <name evidence="2" type="ORF">G7Z17_g9558</name>
</gene>
<feature type="signal peptide" evidence="1">
    <location>
        <begin position="1"/>
        <end position="17"/>
    </location>
</feature>
<accession>A0A9P5L810</accession>
<name>A0A9P5L810_9HYPO</name>
<dbReference type="AlphaFoldDB" id="A0A9P5L810"/>
<protein>
    <recommendedName>
        <fullName evidence="4">Arabinogalactan-like protein</fullName>
    </recommendedName>
</protein>
<keyword evidence="3" id="KW-1185">Reference proteome</keyword>
<evidence type="ECO:0000256" key="1">
    <source>
        <dbReference type="SAM" id="SignalP"/>
    </source>
</evidence>
<comment type="caution">
    <text evidence="2">The sequence shown here is derived from an EMBL/GenBank/DDBJ whole genome shotgun (WGS) entry which is preliminary data.</text>
</comment>
<dbReference type="Proteomes" id="UP000722485">
    <property type="component" value="Unassembled WGS sequence"/>
</dbReference>